<name>A0A1H1RVF9_9MICO</name>
<keyword evidence="5" id="KW-0479">Metal-binding</keyword>
<accession>A0A1H1RVF9</accession>
<dbReference type="NCBIfam" id="NF001299">
    <property type="entry name" value="PRK00241.1"/>
    <property type="match status" value="1"/>
</dbReference>
<evidence type="ECO:0000256" key="3">
    <source>
        <dbReference type="ARBA" id="ARBA00009595"/>
    </source>
</evidence>
<dbReference type="RefSeq" id="WP_231919379.1">
    <property type="nucleotide sequence ID" value="NZ_LT629742.1"/>
</dbReference>
<dbReference type="InterPro" id="IPR050241">
    <property type="entry name" value="NAD-cap_RNA_hydrolase_NudC"/>
</dbReference>
<keyword evidence="13" id="KW-1185">Reference proteome</keyword>
<dbReference type="InterPro" id="IPR049734">
    <property type="entry name" value="NudC-like_C"/>
</dbReference>
<dbReference type="PROSITE" id="PS51462">
    <property type="entry name" value="NUDIX"/>
    <property type="match status" value="1"/>
</dbReference>
<evidence type="ECO:0000256" key="10">
    <source>
        <dbReference type="RuleBase" id="RU003476"/>
    </source>
</evidence>
<dbReference type="PROSITE" id="PS00893">
    <property type="entry name" value="NUDIX_BOX"/>
    <property type="match status" value="1"/>
</dbReference>
<dbReference type="AlphaFoldDB" id="A0A1H1RVF9"/>
<dbReference type="Pfam" id="PF09297">
    <property type="entry name" value="Zn_ribbon_NUD"/>
    <property type="match status" value="1"/>
</dbReference>
<dbReference type="PRINTS" id="PR00502">
    <property type="entry name" value="NUDIXFAMILY"/>
</dbReference>
<protein>
    <recommendedName>
        <fullName evidence="4">NAD(+) diphosphatase</fullName>
        <ecNumber evidence="4">3.6.1.22</ecNumber>
    </recommendedName>
</protein>
<comment type="cofactor">
    <cofactor evidence="2">
        <name>Zn(2+)</name>
        <dbReference type="ChEBI" id="CHEBI:29105"/>
    </cofactor>
</comment>
<dbReference type="Proteomes" id="UP000181956">
    <property type="component" value="Chromosome I"/>
</dbReference>
<comment type="catalytic activity">
    <reaction evidence="9">
        <text>a 5'-end NAD(+)-phospho-ribonucleoside in mRNA + H2O = a 5'-end phospho-adenosine-phospho-ribonucleoside in mRNA + beta-nicotinamide D-ribonucleotide + 2 H(+)</text>
        <dbReference type="Rhea" id="RHEA:60876"/>
        <dbReference type="Rhea" id="RHEA-COMP:15698"/>
        <dbReference type="Rhea" id="RHEA-COMP:15719"/>
        <dbReference type="ChEBI" id="CHEBI:14649"/>
        <dbReference type="ChEBI" id="CHEBI:15377"/>
        <dbReference type="ChEBI" id="CHEBI:15378"/>
        <dbReference type="ChEBI" id="CHEBI:144029"/>
        <dbReference type="ChEBI" id="CHEBI:144051"/>
    </reaction>
    <physiologicalReaction direction="left-to-right" evidence="9">
        <dbReference type="Rhea" id="RHEA:60877"/>
    </physiologicalReaction>
</comment>
<feature type="domain" description="Nudix hydrolase" evidence="11">
    <location>
        <begin position="170"/>
        <end position="300"/>
    </location>
</feature>
<dbReference type="GO" id="GO:0006742">
    <property type="term" value="P:NADP+ catabolic process"/>
    <property type="evidence" value="ECO:0007669"/>
    <property type="project" value="TreeGrafter"/>
</dbReference>
<evidence type="ECO:0000259" key="11">
    <source>
        <dbReference type="PROSITE" id="PS51462"/>
    </source>
</evidence>
<dbReference type="InterPro" id="IPR015376">
    <property type="entry name" value="Znr_NADH_PPase"/>
</dbReference>
<evidence type="ECO:0000256" key="8">
    <source>
        <dbReference type="ARBA" id="ARBA00023027"/>
    </source>
</evidence>
<evidence type="ECO:0000313" key="13">
    <source>
        <dbReference type="Proteomes" id="UP000181956"/>
    </source>
</evidence>
<gene>
    <name evidence="12" type="ORF">SAMN04489834_1405</name>
</gene>
<evidence type="ECO:0000256" key="5">
    <source>
        <dbReference type="ARBA" id="ARBA00022723"/>
    </source>
</evidence>
<dbReference type="PANTHER" id="PTHR42904:SF6">
    <property type="entry name" value="NAD-CAPPED RNA HYDROLASE NUDT12"/>
    <property type="match status" value="1"/>
</dbReference>
<dbReference type="GO" id="GO:0035529">
    <property type="term" value="F:NADH pyrophosphatase activity"/>
    <property type="evidence" value="ECO:0007669"/>
    <property type="project" value="TreeGrafter"/>
</dbReference>
<comment type="similarity">
    <text evidence="3">Belongs to the Nudix hydrolase family. NudC subfamily.</text>
</comment>
<evidence type="ECO:0000256" key="2">
    <source>
        <dbReference type="ARBA" id="ARBA00001947"/>
    </source>
</evidence>
<organism evidence="12 13">
    <name type="scientific">Microterricola viridarii</name>
    <dbReference type="NCBI Taxonomy" id="412690"/>
    <lineage>
        <taxon>Bacteria</taxon>
        <taxon>Bacillati</taxon>
        <taxon>Actinomycetota</taxon>
        <taxon>Actinomycetes</taxon>
        <taxon>Micrococcales</taxon>
        <taxon>Microbacteriaceae</taxon>
        <taxon>Microterricola</taxon>
    </lineage>
</organism>
<evidence type="ECO:0000256" key="4">
    <source>
        <dbReference type="ARBA" id="ARBA00012381"/>
    </source>
</evidence>
<dbReference type="InterPro" id="IPR000086">
    <property type="entry name" value="NUDIX_hydrolase_dom"/>
</dbReference>
<dbReference type="EC" id="3.6.1.22" evidence="4"/>
<evidence type="ECO:0000256" key="1">
    <source>
        <dbReference type="ARBA" id="ARBA00001946"/>
    </source>
</evidence>
<dbReference type="EMBL" id="LT629742">
    <property type="protein sequence ID" value="SDS39674.1"/>
    <property type="molecule type" value="Genomic_DNA"/>
</dbReference>
<evidence type="ECO:0000256" key="7">
    <source>
        <dbReference type="ARBA" id="ARBA00022842"/>
    </source>
</evidence>
<dbReference type="Pfam" id="PF00293">
    <property type="entry name" value="NUDIX"/>
    <property type="match status" value="1"/>
</dbReference>
<evidence type="ECO:0000313" key="12">
    <source>
        <dbReference type="EMBL" id="SDS39674.1"/>
    </source>
</evidence>
<dbReference type="GO" id="GO:0005829">
    <property type="term" value="C:cytosol"/>
    <property type="evidence" value="ECO:0007669"/>
    <property type="project" value="TreeGrafter"/>
</dbReference>
<dbReference type="InterPro" id="IPR020084">
    <property type="entry name" value="NUDIX_hydrolase_CS"/>
</dbReference>
<dbReference type="Gene3D" id="3.90.79.20">
    <property type="match status" value="1"/>
</dbReference>
<evidence type="ECO:0000256" key="6">
    <source>
        <dbReference type="ARBA" id="ARBA00022801"/>
    </source>
</evidence>
<dbReference type="InterPro" id="IPR020476">
    <property type="entry name" value="Nudix_hydrolase"/>
</dbReference>
<sequence>MLTDALPLARHRLERDATARADPELVRRLRADAGTRVLVLSAGSALRALQVDGAAPALAWLSPAEVPDAAGWLYLGREAVAGSVTAQPLLAALLTVEQAEALQPERLRWAGLRALAPVLGDVENALFTEAIAVANWHDSHGFCPRCGTATVVEQAGWVRRCPAENTEVFPRTDAAVIVRITDAEDRILLGSNALWEQNRFSLLAGFVEPGESLEDAVRREVLEESGLRVAHPGYLGSQPWPFPASLMLGFAATLAAGQSPQGTIPDGEEIIELRWFSRAELRAAGDDILLPGPISIAGAIIREWLENPEPVTP</sequence>
<proteinExistence type="inferred from homology"/>
<keyword evidence="6 10" id="KW-0378">Hydrolase</keyword>
<dbReference type="GO" id="GO:0019677">
    <property type="term" value="P:NAD+ catabolic process"/>
    <property type="evidence" value="ECO:0007669"/>
    <property type="project" value="TreeGrafter"/>
</dbReference>
<dbReference type="Gene3D" id="3.90.79.10">
    <property type="entry name" value="Nucleoside Triphosphate Pyrophosphohydrolase"/>
    <property type="match status" value="1"/>
</dbReference>
<comment type="cofactor">
    <cofactor evidence="1">
        <name>Mg(2+)</name>
        <dbReference type="ChEBI" id="CHEBI:18420"/>
    </cofactor>
</comment>
<dbReference type="SUPFAM" id="SSF55811">
    <property type="entry name" value="Nudix"/>
    <property type="match status" value="1"/>
</dbReference>
<keyword evidence="8" id="KW-0520">NAD</keyword>
<evidence type="ECO:0000256" key="9">
    <source>
        <dbReference type="ARBA" id="ARBA00023679"/>
    </source>
</evidence>
<reference evidence="13" key="1">
    <citation type="submission" date="2016-10" db="EMBL/GenBank/DDBJ databases">
        <authorList>
            <person name="Varghese N."/>
            <person name="Submissions S."/>
        </authorList>
    </citation>
    <scope>NUCLEOTIDE SEQUENCE [LARGE SCALE GENOMIC DNA]</scope>
    <source>
        <strain evidence="13">DSM 21772</strain>
    </source>
</reference>
<dbReference type="InterPro" id="IPR015797">
    <property type="entry name" value="NUDIX_hydrolase-like_dom_sf"/>
</dbReference>
<dbReference type="CDD" id="cd03429">
    <property type="entry name" value="NUDIX_NADH_pyrophosphatase_Nudt13"/>
    <property type="match status" value="1"/>
</dbReference>
<dbReference type="GO" id="GO:0046872">
    <property type="term" value="F:metal ion binding"/>
    <property type="evidence" value="ECO:0007669"/>
    <property type="project" value="UniProtKB-KW"/>
</dbReference>
<dbReference type="STRING" id="412690.SAMN04489834_1405"/>
<keyword evidence="7" id="KW-0460">Magnesium</keyword>
<dbReference type="PANTHER" id="PTHR42904">
    <property type="entry name" value="NUDIX HYDROLASE, NUDC SUBFAMILY"/>
    <property type="match status" value="1"/>
</dbReference>